<evidence type="ECO:0008006" key="3">
    <source>
        <dbReference type="Google" id="ProtNLM"/>
    </source>
</evidence>
<accession>A0A8S5PDS3</accession>
<feature type="coiled-coil region" evidence="1">
    <location>
        <begin position="33"/>
        <end position="114"/>
    </location>
</feature>
<evidence type="ECO:0000256" key="1">
    <source>
        <dbReference type="SAM" id="Coils"/>
    </source>
</evidence>
<keyword evidence="1" id="KW-0175">Coiled coil</keyword>
<proteinExistence type="predicted"/>
<protein>
    <recommendedName>
        <fullName evidence="3">Tail tape measure protein</fullName>
    </recommendedName>
</protein>
<sequence>MSKTAETLFVLRDNYSGTLKNIAQIQKSFTKDLDGLQKSLKELNRGRAEIKIDADKAKRELKAAQKAYTDYGDAASKAAAQQAQVRWDDAQQQLKAYDRQIRETTKAMEDLTGAQSKATASAAASESAAPPASAGGVESVATAVLGSQLAAQLGTSVASALGVGISSAFGDSVGASVSTIGGALASGAAGGAALGSIIPGLGTAVGAGIGAAVGLISGAIQDAAQKTQDRDQYFKDDVKNIYDEVIAIRQSMVSTGAEIAAERETTQMAFANLLKGEAANAPVYAYSAARDGGSLAYLLQQTQVGAGMDRNAYAADFLTKLNEFSRETPFEYDELASISKTLLTYGYNSSNMFDMLTKIGDAGSALGWDSSSKTAVATYIGRMNLTDKVTMEYINPLIERGIDAIGYITESLKTDSGKAVTEQDVMQMISRGELSGKAVAQTLIEYMGSDFAGSMEEMQNSYAGLESTIAGWEADMQAAFGEKFNEKRKEQMHEQIDWYEENGDALKEMYGKVGEYEANLIGEKERTMRESMDELLEKAGEIPTGEQMSDELYAALVDAQVKYNQSDAYNDYFDSQLSLIQTTRDKLVSEGTYRNFGYEMAQEFTKGYNAALSANMGIGEAEPNAAPNATPEPIVSPGPLPPPAFAYGIRSVPYDDFAARLHQGERVLTAAQARSADMAASPQVTITGNTFVVREESDIDAIALALYERFATASAVYTG</sequence>
<dbReference type="EMBL" id="BK015390">
    <property type="protein sequence ID" value="DAE04521.1"/>
    <property type="molecule type" value="Genomic_DNA"/>
</dbReference>
<name>A0A8S5PDS3_9CAUD</name>
<evidence type="ECO:0000313" key="2">
    <source>
        <dbReference type="EMBL" id="DAE04521.1"/>
    </source>
</evidence>
<reference evidence="2" key="1">
    <citation type="journal article" date="2021" name="Proc. Natl. Acad. Sci. U.S.A.">
        <title>A Catalog of Tens of Thousands of Viruses from Human Metagenomes Reveals Hidden Associations with Chronic Diseases.</title>
        <authorList>
            <person name="Tisza M.J."/>
            <person name="Buck C.B."/>
        </authorList>
    </citation>
    <scope>NUCLEOTIDE SEQUENCE</scope>
    <source>
        <strain evidence="2">Ct0UO21</strain>
    </source>
</reference>
<organism evidence="2">
    <name type="scientific">Siphoviridae sp. ct0UO21</name>
    <dbReference type="NCBI Taxonomy" id="2825293"/>
    <lineage>
        <taxon>Viruses</taxon>
        <taxon>Duplodnaviria</taxon>
        <taxon>Heunggongvirae</taxon>
        <taxon>Uroviricota</taxon>
        <taxon>Caudoviricetes</taxon>
    </lineage>
</organism>